<proteinExistence type="predicted"/>
<sequence length="83" mass="9275">MGWVTRFHRWIDVKSRYDVPLVLGYTLTVGIRILRLRSLATPRPKVTVMKNAAGNEKKEGAPSVKVGAPRVQAMRPWGPGMCT</sequence>
<protein>
    <submittedName>
        <fullName evidence="1">Uncharacterized protein</fullName>
    </submittedName>
</protein>
<evidence type="ECO:0000313" key="2">
    <source>
        <dbReference type="Proteomes" id="UP001472677"/>
    </source>
</evidence>
<evidence type="ECO:0000313" key="1">
    <source>
        <dbReference type="EMBL" id="KAK8513126.1"/>
    </source>
</evidence>
<gene>
    <name evidence="1" type="ORF">V6N12_037618</name>
</gene>
<comment type="caution">
    <text evidence="1">The sequence shown here is derived from an EMBL/GenBank/DDBJ whole genome shotgun (WGS) entry which is preliminary data.</text>
</comment>
<dbReference type="Proteomes" id="UP001472677">
    <property type="component" value="Unassembled WGS sequence"/>
</dbReference>
<reference evidence="1 2" key="1">
    <citation type="journal article" date="2024" name="G3 (Bethesda)">
        <title>Genome assembly of Hibiscus sabdariffa L. provides insights into metabolisms of medicinal natural products.</title>
        <authorList>
            <person name="Kim T."/>
        </authorList>
    </citation>
    <scope>NUCLEOTIDE SEQUENCE [LARGE SCALE GENOMIC DNA]</scope>
    <source>
        <strain evidence="1">TK-2024</strain>
        <tissue evidence="1">Old leaves</tissue>
    </source>
</reference>
<organism evidence="1 2">
    <name type="scientific">Hibiscus sabdariffa</name>
    <name type="common">roselle</name>
    <dbReference type="NCBI Taxonomy" id="183260"/>
    <lineage>
        <taxon>Eukaryota</taxon>
        <taxon>Viridiplantae</taxon>
        <taxon>Streptophyta</taxon>
        <taxon>Embryophyta</taxon>
        <taxon>Tracheophyta</taxon>
        <taxon>Spermatophyta</taxon>
        <taxon>Magnoliopsida</taxon>
        <taxon>eudicotyledons</taxon>
        <taxon>Gunneridae</taxon>
        <taxon>Pentapetalae</taxon>
        <taxon>rosids</taxon>
        <taxon>malvids</taxon>
        <taxon>Malvales</taxon>
        <taxon>Malvaceae</taxon>
        <taxon>Malvoideae</taxon>
        <taxon>Hibiscus</taxon>
    </lineage>
</organism>
<keyword evidence="2" id="KW-1185">Reference proteome</keyword>
<dbReference type="EMBL" id="JBBPBM010000070">
    <property type="protein sequence ID" value="KAK8513126.1"/>
    <property type="molecule type" value="Genomic_DNA"/>
</dbReference>
<name>A0ABR2C171_9ROSI</name>
<accession>A0ABR2C171</accession>